<evidence type="ECO:0000256" key="1">
    <source>
        <dbReference type="SAM" id="MobiDB-lite"/>
    </source>
</evidence>
<evidence type="ECO:0008006" key="4">
    <source>
        <dbReference type="Google" id="ProtNLM"/>
    </source>
</evidence>
<feature type="compositionally biased region" description="Polar residues" evidence="1">
    <location>
        <begin position="405"/>
        <end position="417"/>
    </location>
</feature>
<feature type="compositionally biased region" description="Polar residues" evidence="1">
    <location>
        <begin position="188"/>
        <end position="198"/>
    </location>
</feature>
<feature type="compositionally biased region" description="Pro residues" evidence="1">
    <location>
        <begin position="146"/>
        <end position="165"/>
    </location>
</feature>
<dbReference type="InterPro" id="IPR036028">
    <property type="entry name" value="SH3-like_dom_sf"/>
</dbReference>
<feature type="region of interest" description="Disordered" evidence="1">
    <location>
        <begin position="828"/>
        <end position="852"/>
    </location>
</feature>
<proteinExistence type="predicted"/>
<feature type="compositionally biased region" description="Low complexity" evidence="1">
    <location>
        <begin position="233"/>
        <end position="242"/>
    </location>
</feature>
<sequence length="852" mass="93338">MATGTYDVLLRPFREVVKYGQLGQARAQVDPDHPNHAPLRAAAKALGNEGERALKKIAPMLLQPTPEFSEFLLDLALHQDDVTLKFRDIDIVLYDLEDYIDLDSFEKEKFEALQTEIKAVAIVLLDKIRRRAAETSLDTAVAASTAPPPLPPSPTAPFVPLPRPPSSSNGSHRNVASPTGVRHPPSRTRGSGTQTPQGPSKPLPDSPGGLGYSDGTFRHDYHHAPAHAHRQAPRSNSASNASYARHQVSGSDGTWYADDAHHQQQQQQYGRHSNPHANQHMESLHNSMDSLNIRTDMQPHHRPLSPESLPSTHPSIASSTFSPVHYRSSLSTSIPENELPPDEADWSSLPPKANNYSVVSSSGGSSYDQYGERQAETQVQQLPGYYGNGSAVATFDERQLVNRTNEPVSPISDSVNTFGGGGGAAESRVSSVRASVSSGTKTDGGRISIKSSAKSRPLSRGNLGLESSYGMHKGFCRGAQRFLVEGPGSAVKKVGGGSNGPQSLNPHNREYEPEFHSMFSTPIGHTDPMAQCFSCEYKINYSQLLQDMQQDPLSNQQSHGLRYRLRFLFKSHVATRDLYNVYFACLFCAQQGGTCRESDATVFPSVNLLFRHLSRHPMPLPEVAGVTVLYDNVPTNQPGAQDYDLHIPNPEANAEAIAALEEAENEALQRVPLPTARATKDHLQRRNEKPLPRPGPTDPILNALEVLQFMAGAKITHVDFPDRWDGKWCRGYHDGVFGVFPSKLIDLEAPSDLDLANMPWSGCNAVTRWKWEQKGSASSPWLKLGKGEKVTSITWNDVHAWYWIGKNSQGKMGIFPKSHIKIESLNDGSHGEAAAKPAKPQSGFSSLFGRKG</sequence>
<feature type="region of interest" description="Disordered" evidence="1">
    <location>
        <begin position="675"/>
        <end position="697"/>
    </location>
</feature>
<dbReference type="EMBL" id="JAGPNK010000003">
    <property type="protein sequence ID" value="KAH7324390.1"/>
    <property type="molecule type" value="Genomic_DNA"/>
</dbReference>
<gene>
    <name evidence="2" type="ORF">B0I35DRAFT_449376</name>
</gene>
<feature type="compositionally biased region" description="Basic and acidic residues" evidence="1">
    <location>
        <begin position="678"/>
        <end position="691"/>
    </location>
</feature>
<accession>A0A8K0SXP4</accession>
<feature type="compositionally biased region" description="Polar residues" evidence="1">
    <location>
        <begin position="166"/>
        <end position="177"/>
    </location>
</feature>
<feature type="region of interest" description="Disordered" evidence="1">
    <location>
        <begin position="139"/>
        <end position="280"/>
    </location>
</feature>
<feature type="compositionally biased region" description="Polar residues" evidence="1">
    <location>
        <begin position="269"/>
        <end position="280"/>
    </location>
</feature>
<name>A0A8K0SXP4_9HYPO</name>
<evidence type="ECO:0000313" key="3">
    <source>
        <dbReference type="Proteomes" id="UP000813444"/>
    </source>
</evidence>
<dbReference type="AlphaFoldDB" id="A0A8K0SXP4"/>
<evidence type="ECO:0000313" key="2">
    <source>
        <dbReference type="EMBL" id="KAH7324390.1"/>
    </source>
</evidence>
<organism evidence="2 3">
    <name type="scientific">Stachybotrys elegans</name>
    <dbReference type="NCBI Taxonomy" id="80388"/>
    <lineage>
        <taxon>Eukaryota</taxon>
        <taxon>Fungi</taxon>
        <taxon>Dikarya</taxon>
        <taxon>Ascomycota</taxon>
        <taxon>Pezizomycotina</taxon>
        <taxon>Sordariomycetes</taxon>
        <taxon>Hypocreomycetidae</taxon>
        <taxon>Hypocreales</taxon>
        <taxon>Stachybotryaceae</taxon>
        <taxon>Stachybotrys</taxon>
    </lineage>
</organism>
<feature type="region of interest" description="Disordered" evidence="1">
    <location>
        <begin position="490"/>
        <end position="510"/>
    </location>
</feature>
<dbReference type="Proteomes" id="UP000813444">
    <property type="component" value="Unassembled WGS sequence"/>
</dbReference>
<feature type="compositionally biased region" description="Low complexity" evidence="1">
    <location>
        <begin position="425"/>
        <end position="438"/>
    </location>
</feature>
<feature type="region of interest" description="Disordered" evidence="1">
    <location>
        <begin position="296"/>
        <end position="352"/>
    </location>
</feature>
<dbReference type="SUPFAM" id="SSF50044">
    <property type="entry name" value="SH3-domain"/>
    <property type="match status" value="2"/>
</dbReference>
<comment type="caution">
    <text evidence="2">The sequence shown here is derived from an EMBL/GenBank/DDBJ whole genome shotgun (WGS) entry which is preliminary data.</text>
</comment>
<reference evidence="2" key="1">
    <citation type="journal article" date="2021" name="Nat. Commun.">
        <title>Genetic determinants of endophytism in the Arabidopsis root mycobiome.</title>
        <authorList>
            <person name="Mesny F."/>
            <person name="Miyauchi S."/>
            <person name="Thiergart T."/>
            <person name="Pickel B."/>
            <person name="Atanasova L."/>
            <person name="Karlsson M."/>
            <person name="Huettel B."/>
            <person name="Barry K.W."/>
            <person name="Haridas S."/>
            <person name="Chen C."/>
            <person name="Bauer D."/>
            <person name="Andreopoulos W."/>
            <person name="Pangilinan J."/>
            <person name="LaButti K."/>
            <person name="Riley R."/>
            <person name="Lipzen A."/>
            <person name="Clum A."/>
            <person name="Drula E."/>
            <person name="Henrissat B."/>
            <person name="Kohler A."/>
            <person name="Grigoriev I.V."/>
            <person name="Martin F.M."/>
            <person name="Hacquard S."/>
        </authorList>
    </citation>
    <scope>NUCLEOTIDE SEQUENCE</scope>
    <source>
        <strain evidence="2">MPI-CAGE-CH-0235</strain>
    </source>
</reference>
<feature type="compositionally biased region" description="Polar residues" evidence="1">
    <location>
        <begin position="308"/>
        <end position="335"/>
    </location>
</feature>
<feature type="region of interest" description="Disordered" evidence="1">
    <location>
        <begin position="405"/>
        <end position="459"/>
    </location>
</feature>
<keyword evidence="3" id="KW-1185">Reference proteome</keyword>
<dbReference type="OrthoDB" id="5243589at2759"/>
<protein>
    <recommendedName>
        <fullName evidence="4">SH3 domain-containing protein</fullName>
    </recommendedName>
</protein>